<gene>
    <name evidence="2" type="ORF">CC86DRAFT_472346</name>
</gene>
<feature type="region of interest" description="Disordered" evidence="1">
    <location>
        <begin position="189"/>
        <end position="304"/>
    </location>
</feature>
<evidence type="ECO:0000313" key="3">
    <source>
        <dbReference type="Proteomes" id="UP000799424"/>
    </source>
</evidence>
<keyword evidence="3" id="KW-1185">Reference proteome</keyword>
<name>A0A6A6ZDW3_9PLEO</name>
<dbReference type="Proteomes" id="UP000799424">
    <property type="component" value="Unassembled WGS sequence"/>
</dbReference>
<dbReference type="EMBL" id="MU006246">
    <property type="protein sequence ID" value="KAF2819210.1"/>
    <property type="molecule type" value="Genomic_DNA"/>
</dbReference>
<organism evidence="2 3">
    <name type="scientific">Ophiobolus disseminans</name>
    <dbReference type="NCBI Taxonomy" id="1469910"/>
    <lineage>
        <taxon>Eukaryota</taxon>
        <taxon>Fungi</taxon>
        <taxon>Dikarya</taxon>
        <taxon>Ascomycota</taxon>
        <taxon>Pezizomycotina</taxon>
        <taxon>Dothideomycetes</taxon>
        <taxon>Pleosporomycetidae</taxon>
        <taxon>Pleosporales</taxon>
        <taxon>Pleosporineae</taxon>
        <taxon>Phaeosphaeriaceae</taxon>
        <taxon>Ophiobolus</taxon>
    </lineage>
</organism>
<dbReference type="OrthoDB" id="3681964at2759"/>
<reference evidence="2" key="1">
    <citation type="journal article" date="2020" name="Stud. Mycol.">
        <title>101 Dothideomycetes genomes: a test case for predicting lifestyles and emergence of pathogens.</title>
        <authorList>
            <person name="Haridas S."/>
            <person name="Albert R."/>
            <person name="Binder M."/>
            <person name="Bloem J."/>
            <person name="Labutti K."/>
            <person name="Salamov A."/>
            <person name="Andreopoulos B."/>
            <person name="Baker S."/>
            <person name="Barry K."/>
            <person name="Bills G."/>
            <person name="Bluhm B."/>
            <person name="Cannon C."/>
            <person name="Castanera R."/>
            <person name="Culley D."/>
            <person name="Daum C."/>
            <person name="Ezra D."/>
            <person name="Gonzalez J."/>
            <person name="Henrissat B."/>
            <person name="Kuo A."/>
            <person name="Liang C."/>
            <person name="Lipzen A."/>
            <person name="Lutzoni F."/>
            <person name="Magnuson J."/>
            <person name="Mondo S."/>
            <person name="Nolan M."/>
            <person name="Ohm R."/>
            <person name="Pangilinan J."/>
            <person name="Park H.-J."/>
            <person name="Ramirez L."/>
            <person name="Alfaro M."/>
            <person name="Sun H."/>
            <person name="Tritt A."/>
            <person name="Yoshinaga Y."/>
            <person name="Zwiers L.-H."/>
            <person name="Turgeon B."/>
            <person name="Goodwin S."/>
            <person name="Spatafora J."/>
            <person name="Crous P."/>
            <person name="Grigoriev I."/>
        </authorList>
    </citation>
    <scope>NUCLEOTIDE SEQUENCE</scope>
    <source>
        <strain evidence="2">CBS 113818</strain>
    </source>
</reference>
<feature type="compositionally biased region" description="Polar residues" evidence="1">
    <location>
        <begin position="189"/>
        <end position="205"/>
    </location>
</feature>
<evidence type="ECO:0000256" key="1">
    <source>
        <dbReference type="SAM" id="MobiDB-lite"/>
    </source>
</evidence>
<feature type="region of interest" description="Disordered" evidence="1">
    <location>
        <begin position="375"/>
        <end position="399"/>
    </location>
</feature>
<feature type="compositionally biased region" description="Polar residues" evidence="1">
    <location>
        <begin position="261"/>
        <end position="270"/>
    </location>
</feature>
<feature type="compositionally biased region" description="Polar residues" evidence="1">
    <location>
        <begin position="216"/>
        <end position="226"/>
    </location>
</feature>
<dbReference type="AlphaFoldDB" id="A0A6A6ZDW3"/>
<evidence type="ECO:0000313" key="2">
    <source>
        <dbReference type="EMBL" id="KAF2819210.1"/>
    </source>
</evidence>
<protein>
    <submittedName>
        <fullName evidence="2">Uncharacterized protein</fullName>
    </submittedName>
</protein>
<proteinExistence type="predicted"/>
<feature type="compositionally biased region" description="Polar residues" evidence="1">
    <location>
        <begin position="282"/>
        <end position="295"/>
    </location>
</feature>
<sequence>MSPRTSSSVIAQTNRSYANILGELGEDAELLKYLPFMRATWAVQFELDGAFSERLLYGDMMNEKNQLWIYFTLVGGGENMATGRSRMITFSTLKNAQNKGPILRAASVQDSALASLPFKQARNQFQVMAIAKYFFVKHGVDSILKEPISAGGFKNDLLQACRDYKAAFERQNMYKRVAEAQAGMTAGAYTSTAVNERPRTATSRRASQELPMESATVLSPAQTLSINNPRKRTRSSSSNTNDRQKLSSTAYADDQHLGPTTHVNGGQQPSPVIRTNGGHSDGGQQANPSTYTNGGHVNGGHQPLLEYFSSPITQAQVQSPPTSPDTEDHDMMIDKYITLQAKEEDLDRQIAEAEADRADVAAQMLALQARLNEASDKKAKLTDEKDEAKAEKDVLQNSIDPHKMLEIGFEAGRKWESKRQRRE</sequence>
<accession>A0A6A6ZDW3</accession>